<evidence type="ECO:0000256" key="1">
    <source>
        <dbReference type="SAM" id="Phobius"/>
    </source>
</evidence>
<keyword evidence="1" id="KW-1133">Transmembrane helix</keyword>
<feature type="transmembrane region" description="Helical" evidence="1">
    <location>
        <begin position="53"/>
        <end position="76"/>
    </location>
</feature>
<gene>
    <name evidence="2" type="ORF">NXS11_02285</name>
</gene>
<dbReference type="RefSeq" id="WP_259198319.1">
    <property type="nucleotide sequence ID" value="NZ_JANUXY010000002.1"/>
</dbReference>
<evidence type="ECO:0000313" key="2">
    <source>
        <dbReference type="EMBL" id="MCS4485718.1"/>
    </source>
</evidence>
<sequence length="80" mass="8701">MGRKILAVLLGIVAFVTAWSMIKMFIALAHSGGELKVSYAPLPLQLANPNMTVLIISIIIYAAATIMLAFFTIKLIKPKQ</sequence>
<organism evidence="2 3">
    <name type="scientific">Staphylococcus americanisciuri</name>
    <dbReference type="NCBI Taxonomy" id="2973940"/>
    <lineage>
        <taxon>Bacteria</taxon>
        <taxon>Bacillati</taxon>
        <taxon>Bacillota</taxon>
        <taxon>Bacilli</taxon>
        <taxon>Bacillales</taxon>
        <taxon>Staphylococcaceae</taxon>
        <taxon>Staphylococcus</taxon>
    </lineage>
</organism>
<protein>
    <submittedName>
        <fullName evidence="2">Uncharacterized protein</fullName>
    </submittedName>
</protein>
<keyword evidence="1" id="KW-0812">Transmembrane</keyword>
<reference evidence="2 3" key="1">
    <citation type="journal article" date="2023" name="Int. J. Syst. Evol. Microbiol.">
        <title>Streptococcus sciuri sp. nov., Staphylococcus marylandisciuri sp. nov. and Staphylococcus americanisciuri sp. nov., isolated from faeces of eastern grey squirrel (Sciurus carolinensis).</title>
        <authorList>
            <person name="Volokhov D.V."/>
            <person name="Zagorodnyaya T.A."/>
            <person name="Furtak V.A."/>
            <person name="Nattanmai G."/>
            <person name="Randall L."/>
            <person name="Jose S."/>
            <person name="Gao Y."/>
            <person name="Eisenberg T."/>
            <person name="Delmonte P."/>
            <person name="Blom J."/>
            <person name="Mitchell K.K."/>
        </authorList>
    </citation>
    <scope>NUCLEOTIDE SEQUENCE [LARGE SCALE GENOMIC DNA]</scope>
    <source>
        <strain evidence="2 3">GRT3</strain>
    </source>
</reference>
<evidence type="ECO:0000313" key="3">
    <source>
        <dbReference type="Proteomes" id="UP001205609"/>
    </source>
</evidence>
<proteinExistence type="predicted"/>
<keyword evidence="1" id="KW-0472">Membrane</keyword>
<dbReference type="Proteomes" id="UP001205609">
    <property type="component" value="Unassembled WGS sequence"/>
</dbReference>
<accession>A0ABT2EZT7</accession>
<name>A0ABT2EZT7_9STAP</name>
<dbReference type="EMBL" id="JANUXY010000002">
    <property type="protein sequence ID" value="MCS4485718.1"/>
    <property type="molecule type" value="Genomic_DNA"/>
</dbReference>
<comment type="caution">
    <text evidence="2">The sequence shown here is derived from an EMBL/GenBank/DDBJ whole genome shotgun (WGS) entry which is preliminary data.</text>
</comment>
<keyword evidence="3" id="KW-1185">Reference proteome</keyword>